<evidence type="ECO:0000313" key="5">
    <source>
        <dbReference type="EMBL" id="EEH58176.1"/>
    </source>
</evidence>
<keyword evidence="2" id="KW-0808">Transferase</keyword>
<dbReference type="GO" id="GO:0016279">
    <property type="term" value="F:protein-lysine N-methyltransferase activity"/>
    <property type="evidence" value="ECO:0007669"/>
    <property type="project" value="TreeGrafter"/>
</dbReference>
<dbReference type="PANTHER" id="PTHR13271:SF103">
    <property type="entry name" value="N-METHYLTRANSFERASE DOMAIN AND SET DOMAIN CONTAINING PROTEIN-RELATED"/>
    <property type="match status" value="1"/>
</dbReference>
<evidence type="ECO:0000256" key="3">
    <source>
        <dbReference type="ARBA" id="ARBA00022691"/>
    </source>
</evidence>
<dbReference type="Gene3D" id="3.90.1420.10">
    <property type="entry name" value="Rubisco LSMT, substrate-binding domain"/>
    <property type="match status" value="1"/>
</dbReference>
<dbReference type="RefSeq" id="XP_003058225.1">
    <property type="nucleotide sequence ID" value="XM_003058179.1"/>
</dbReference>
<dbReference type="CDD" id="cd10527">
    <property type="entry name" value="SET_LSMT"/>
    <property type="match status" value="1"/>
</dbReference>
<reference evidence="5 6" key="1">
    <citation type="journal article" date="2009" name="Science">
        <title>Green evolution and dynamic adaptations revealed by genomes of the marine picoeukaryotes Micromonas.</title>
        <authorList>
            <person name="Worden A.Z."/>
            <person name="Lee J.H."/>
            <person name="Mock T."/>
            <person name="Rouze P."/>
            <person name="Simmons M.P."/>
            <person name="Aerts A.L."/>
            <person name="Allen A.E."/>
            <person name="Cuvelier M.L."/>
            <person name="Derelle E."/>
            <person name="Everett M.V."/>
            <person name="Foulon E."/>
            <person name="Grimwood J."/>
            <person name="Gundlach H."/>
            <person name="Henrissat B."/>
            <person name="Napoli C."/>
            <person name="McDonald S.M."/>
            <person name="Parker M.S."/>
            <person name="Rombauts S."/>
            <person name="Salamov A."/>
            <person name="Von Dassow P."/>
            <person name="Badger J.H."/>
            <person name="Coutinho P.M."/>
            <person name="Demir E."/>
            <person name="Dubchak I."/>
            <person name="Gentemann C."/>
            <person name="Eikrem W."/>
            <person name="Gready J.E."/>
            <person name="John U."/>
            <person name="Lanier W."/>
            <person name="Lindquist E.A."/>
            <person name="Lucas S."/>
            <person name="Mayer K.F."/>
            <person name="Moreau H."/>
            <person name="Not F."/>
            <person name="Otillar R."/>
            <person name="Panaud O."/>
            <person name="Pangilinan J."/>
            <person name="Paulsen I."/>
            <person name="Piegu B."/>
            <person name="Poliakov A."/>
            <person name="Robbens S."/>
            <person name="Schmutz J."/>
            <person name="Toulza E."/>
            <person name="Wyss T."/>
            <person name="Zelensky A."/>
            <person name="Zhou K."/>
            <person name="Armbrust E.V."/>
            <person name="Bhattacharya D."/>
            <person name="Goodenough U.W."/>
            <person name="Van de Peer Y."/>
            <person name="Grigoriev I.V."/>
        </authorList>
    </citation>
    <scope>NUCLEOTIDE SEQUENCE [LARGE SCALE GENOMIC DNA]</scope>
    <source>
        <strain evidence="5 6">CCMP1545</strain>
    </source>
</reference>
<name>C1MR10_MICPC</name>
<dbReference type="PANTHER" id="PTHR13271">
    <property type="entry name" value="UNCHARACTERIZED PUTATIVE METHYLTRANSFERASE"/>
    <property type="match status" value="1"/>
</dbReference>
<accession>C1MR10</accession>
<keyword evidence="6" id="KW-1185">Reference proteome</keyword>
<gene>
    <name evidence="5" type="ORF">MICPUCDRAFT_57484</name>
</gene>
<organism evidence="6">
    <name type="scientific">Micromonas pusilla (strain CCMP1545)</name>
    <name type="common">Picoplanktonic green alga</name>
    <dbReference type="NCBI Taxonomy" id="564608"/>
    <lineage>
        <taxon>Eukaryota</taxon>
        <taxon>Viridiplantae</taxon>
        <taxon>Chlorophyta</taxon>
        <taxon>Mamiellophyceae</taxon>
        <taxon>Mamiellales</taxon>
        <taxon>Mamiellaceae</taxon>
        <taxon>Micromonas</taxon>
    </lineage>
</organism>
<dbReference type="Proteomes" id="UP000001876">
    <property type="component" value="Unassembled WGS sequence"/>
</dbReference>
<proteinExistence type="predicted"/>
<dbReference type="EMBL" id="GG663738">
    <property type="protein sequence ID" value="EEH58176.1"/>
    <property type="molecule type" value="Genomic_DNA"/>
</dbReference>
<dbReference type="SUPFAM" id="SSF82199">
    <property type="entry name" value="SET domain"/>
    <property type="match status" value="1"/>
</dbReference>
<dbReference type="InterPro" id="IPR050600">
    <property type="entry name" value="SETD3_SETD6_MTase"/>
</dbReference>
<dbReference type="GeneID" id="9683285"/>
<dbReference type="InterPro" id="IPR036464">
    <property type="entry name" value="Rubisco_LSMT_subst-bd_sf"/>
</dbReference>
<dbReference type="OrthoDB" id="341421at2759"/>
<keyword evidence="1" id="KW-0489">Methyltransferase</keyword>
<dbReference type="OMA" id="WESYLWA"/>
<evidence type="ECO:0000256" key="2">
    <source>
        <dbReference type="ARBA" id="ARBA00022679"/>
    </source>
</evidence>
<evidence type="ECO:0000313" key="6">
    <source>
        <dbReference type="Proteomes" id="UP000001876"/>
    </source>
</evidence>
<dbReference type="InterPro" id="IPR046341">
    <property type="entry name" value="SET_dom_sf"/>
</dbReference>
<dbReference type="Gene3D" id="3.90.1410.10">
    <property type="entry name" value="set domain protein methyltransferase, domain 1"/>
    <property type="match status" value="1"/>
</dbReference>
<sequence>MACIVTVPMPRDEHVDLREKIMRACGLSNAVDLSAPDFATRLLVAARVSCVDDREAYFAPAGGWAAKVTTPPVRGERDRVALSPRNETAACALALELVAERGAAAASAMPAVRSLCDAALAPPDDAPGVSTVAPEPASPANDGGVGDAMIAWVKRGGACSTSSTAAADFEAASDAGGRATVRLVPARFPSTGRGAAASTDLPAGADALTIPSSALLTSRVALEDPTARGDAYRTFAGLGEDTLMTLWLVYEKYALGDRSPWAPLLASLPMDDGGGDDGDRTAAGALGLTPASWPAEVTDALLRGAPLLDDAVKARETTARQHAALFPALGEHFPEVFPTELYTLRRFRIASEAWNAYGMTVQAETVGGASGGGEHHPPAPTTCLPPIALLCNHATWPHAVRYSRLRDDALHLPIARGVRAGEEIFVSYGAKSNAELLLFYGFGVRDNPYDDVPLSLELPQGEVRDVSALRERVLHRAKLSLSPHSVRCGALPLPLVGTLRVLTADASTLGTYAGDPRTDPVSSEGEAAAAAALCGALQTLLERLRAGDDAAAACAATLRGRGKGEEAARAAEAYRDGCRAALERAELEARRWRAAVGGGPDPSLGKRTSRDD</sequence>
<dbReference type="GO" id="GO:0032259">
    <property type="term" value="P:methylation"/>
    <property type="evidence" value="ECO:0007669"/>
    <property type="project" value="UniProtKB-KW"/>
</dbReference>
<keyword evidence="3" id="KW-0949">S-adenosyl-L-methionine</keyword>
<dbReference type="KEGG" id="mpp:MICPUCDRAFT_57484"/>
<feature type="region of interest" description="Disordered" evidence="4">
    <location>
        <begin position="593"/>
        <end position="612"/>
    </location>
</feature>
<evidence type="ECO:0000256" key="1">
    <source>
        <dbReference type="ARBA" id="ARBA00022603"/>
    </source>
</evidence>
<protein>
    <submittedName>
        <fullName evidence="5">Predicted protein</fullName>
    </submittedName>
</protein>
<dbReference type="eggNOG" id="KOG1337">
    <property type="taxonomic scope" value="Eukaryota"/>
</dbReference>
<evidence type="ECO:0000256" key="4">
    <source>
        <dbReference type="SAM" id="MobiDB-lite"/>
    </source>
</evidence>
<dbReference type="AlphaFoldDB" id="C1MR10"/>